<dbReference type="InterPro" id="IPR036278">
    <property type="entry name" value="Sialidase_sf"/>
</dbReference>
<evidence type="ECO:0000256" key="7">
    <source>
        <dbReference type="ARBA" id="ARBA00022692"/>
    </source>
</evidence>
<dbReference type="InterPro" id="IPR000665">
    <property type="entry name" value="Hemagglutn/HN"/>
</dbReference>
<evidence type="ECO:0000256" key="2">
    <source>
        <dbReference type="ARBA" id="ARBA00004336"/>
    </source>
</evidence>
<comment type="subcellular location">
    <subcellularLocation>
        <location evidence="2">Host cell membrane</location>
        <topology evidence="2">Single-pass type II membrane protein</topology>
    </subcellularLocation>
    <subcellularLocation>
        <location evidence="1">Virion membrane</location>
        <topology evidence="1">Single-pass type II membrane protein</topology>
    </subcellularLocation>
</comment>
<dbReference type="GO" id="GO:0019031">
    <property type="term" value="C:viral envelope"/>
    <property type="evidence" value="ECO:0007669"/>
    <property type="project" value="UniProtKB-KW"/>
</dbReference>
<dbReference type="GO" id="GO:0019062">
    <property type="term" value="P:virion attachment to host cell"/>
    <property type="evidence" value="ECO:0007669"/>
    <property type="project" value="UniProtKB-KW"/>
</dbReference>
<reference evidence="19" key="1">
    <citation type="submission" date="2017-11" db="EMBL/GenBank/DDBJ databases">
        <title>Discovery of three new Paramyxovirus species in rodents: expansion of the proposed genus 'Jeilong virus'.</title>
        <authorList>
            <person name="Vanmechelen B."/>
            <person name="Bletsa M."/>
            <person name="Vrancken B."/>
            <person name="Gryseels S."/>
            <person name="Leirs H."/>
            <person name="Gouy de Bellocq J."/>
            <person name="Lemey P."/>
            <person name="Maes P."/>
        </authorList>
    </citation>
    <scope>NUCLEOTIDE SEQUENCE [LARGE SCALE GENOMIC DNA]</scope>
    <source>
        <strain evidence="19">MOZ135_2</strain>
    </source>
</reference>
<evidence type="ECO:0000256" key="9">
    <source>
        <dbReference type="ARBA" id="ARBA00022844"/>
    </source>
</evidence>
<evidence type="ECO:0000256" key="18">
    <source>
        <dbReference type="SAM" id="Phobius"/>
    </source>
</evidence>
<evidence type="ECO:0000256" key="11">
    <source>
        <dbReference type="ARBA" id="ARBA00022879"/>
    </source>
</evidence>
<dbReference type="GO" id="GO:0046718">
    <property type="term" value="P:symbiont entry into host cell"/>
    <property type="evidence" value="ECO:0007669"/>
    <property type="project" value="UniProtKB-KW"/>
</dbReference>
<evidence type="ECO:0000256" key="4">
    <source>
        <dbReference type="ARBA" id="ARBA00022511"/>
    </source>
</evidence>
<evidence type="ECO:0000256" key="16">
    <source>
        <dbReference type="ARBA" id="ARBA00023296"/>
    </source>
</evidence>
<name>A0A2P1GJ88_9MONO</name>
<dbReference type="GO" id="GO:0046789">
    <property type="term" value="F:host cell surface receptor binding"/>
    <property type="evidence" value="ECO:0007669"/>
    <property type="project" value="InterPro"/>
</dbReference>
<keyword evidence="12" id="KW-0735">Signal-anchor</keyword>
<protein>
    <submittedName>
        <fullName evidence="19">G protein</fullName>
    </submittedName>
</protein>
<accession>A0A2P1GJ88</accession>
<evidence type="ECO:0000256" key="8">
    <source>
        <dbReference type="ARBA" id="ARBA00022804"/>
    </source>
</evidence>
<evidence type="ECO:0000313" key="19">
    <source>
        <dbReference type="EMBL" id="AVM86026.1"/>
    </source>
</evidence>
<organism evidence="19">
    <name type="scientific">Mount Mabu Lophuromys virus 2</name>
    <dbReference type="NCBI Taxonomy" id="2116560"/>
    <lineage>
        <taxon>Viruses</taxon>
        <taxon>Riboviria</taxon>
        <taxon>Orthornavirae</taxon>
        <taxon>Negarnaviricota</taxon>
        <taxon>Haploviricotina</taxon>
        <taxon>Monjiviricetes</taxon>
        <taxon>Mononegavirales</taxon>
        <taxon>Paramyxoviridae</taxon>
        <taxon>Orthoparamyxovirinae</taxon>
        <taxon>Jeilongvirus</taxon>
        <taxon>Jeilongvirus mabuense</taxon>
    </lineage>
</organism>
<dbReference type="GeneID" id="40527144"/>
<dbReference type="Gene3D" id="2.120.10.10">
    <property type="match status" value="1"/>
</dbReference>
<dbReference type="SUPFAM" id="SSF50939">
    <property type="entry name" value="Sialidases"/>
    <property type="match status" value="1"/>
</dbReference>
<dbReference type="GO" id="GO:0055036">
    <property type="term" value="C:virion membrane"/>
    <property type="evidence" value="ECO:0007669"/>
    <property type="project" value="UniProtKB-SubCell"/>
</dbReference>
<keyword evidence="7 18" id="KW-0812">Transmembrane</keyword>
<dbReference type="EMBL" id="MG573141">
    <property type="protein sequence ID" value="AVM86026.1"/>
    <property type="molecule type" value="Viral_cRNA"/>
</dbReference>
<keyword evidence="8" id="KW-1161">Viral attachment to host cell</keyword>
<dbReference type="GO" id="GO:0004308">
    <property type="term" value="F:exo-alpha-sialidase activity"/>
    <property type="evidence" value="ECO:0007669"/>
    <property type="project" value="InterPro"/>
</dbReference>
<evidence type="ECO:0000313" key="20">
    <source>
        <dbReference type="Proteomes" id="UP000297036"/>
    </source>
</evidence>
<keyword evidence="9" id="KW-0946">Virion</keyword>
<dbReference type="KEGG" id="vg:40527144"/>
<comment type="similarity">
    <text evidence="3 17">Belongs to the paramyxoviruses hemagglutinin-neuraminidase family.</text>
</comment>
<keyword evidence="20" id="KW-1185">Reference proteome</keyword>
<evidence type="ECO:0000256" key="14">
    <source>
        <dbReference type="ARBA" id="ARBA00023136"/>
    </source>
</evidence>
<evidence type="ECO:0000256" key="15">
    <source>
        <dbReference type="ARBA" id="ARBA00023180"/>
    </source>
</evidence>
<keyword evidence="4" id="KW-1032">Host cell membrane</keyword>
<dbReference type="Proteomes" id="UP000297036">
    <property type="component" value="Segment"/>
</dbReference>
<evidence type="ECO:0000256" key="5">
    <source>
        <dbReference type="ARBA" id="ARBA00022546"/>
    </source>
</evidence>
<dbReference type="GO" id="GO:0020002">
    <property type="term" value="C:host cell plasma membrane"/>
    <property type="evidence" value="ECO:0007669"/>
    <property type="project" value="UniProtKB-SubCell"/>
</dbReference>
<keyword evidence="10" id="KW-1043">Host membrane</keyword>
<evidence type="ECO:0000256" key="17">
    <source>
        <dbReference type="RuleBase" id="RU004216"/>
    </source>
</evidence>
<keyword evidence="6" id="KW-0945">Host-virus interaction</keyword>
<keyword evidence="11 17" id="KW-0261">Viral envelope protein</keyword>
<evidence type="ECO:0000256" key="10">
    <source>
        <dbReference type="ARBA" id="ARBA00022870"/>
    </source>
</evidence>
<dbReference type="RefSeq" id="YP_009666854.1">
    <property type="nucleotide sequence ID" value="NC_043540.1"/>
</dbReference>
<evidence type="ECO:0000256" key="13">
    <source>
        <dbReference type="ARBA" id="ARBA00022989"/>
    </source>
</evidence>
<keyword evidence="14 18" id="KW-0472">Membrane</keyword>
<sequence>MIMNPINTQMTNYYGVGGNKDREAIQTSSTNSTCHSALTYTSMIVGLLSLFTLIALNVTNITYLIGSGGSMNAIKEKQESLGALVRDSVSLTTEEIKPKVDLINNIVSYSIPSQLTQIQHTIKNEVLRQCGPSFVYNNTVCPVVENPSHSQHFKMINPYTISECANTGSFIQVKSHISFIDYPSFIPGSTRKGGCVRIPSFSLSDTIFAYAHNIIAQGCQDSSQSDQYLSIGRIEDHGTDIPVIETIAEWYLNDGLNRKSCSVASGDTYAIMGCTIVTSDERTDYLNPGIGRLSITYLDVFGRKKEWIFTQEEIELDREYLALYFSVGSGVIIDDEIYFLVYGDLAEPMPGNVFCHAPGCAAVNQDVCNAATKPNWFGRHQIVNGILSFTADFESRPRLRVRTIPPSKTWLGAEGRLMYSTVARKTYIYVRSTGWHALAQTGIIDLTGDLSIQWVDQLVLSRPGTSGCPAANRCPKECVTGVYTDAFPLGVNYDVSVSVVLATQSTRSNPRLMVVNGTNIIYVKTVTSASQKASYTTTTCFVFKMRIWCLSIIELSPGAVGEFVPVPFLYQLNLGCVDKDTGVTEQLSSYSGKDTYTLTPYETPKTECYLELSGDDMYFAVKVFGNHQSYRLTWKAQAKTTEDIATVSQLCHEVLKYMTDRGDVFNNNTVVDTEHVTLTPVTLSAGTRVTLTKTDSTPVANETTSMSTAIKATLDRTTRSVTTRLTESTAFNHTSSVLNQITVTPTSSTTEANHTSTPITRVSQHETSSVVTHGQLNNTLNATGSWRLRYSNLFERGYSEMMKWWGNNGD</sequence>
<keyword evidence="5 17" id="KW-0348">Hemagglutinin</keyword>
<evidence type="ECO:0000256" key="3">
    <source>
        <dbReference type="ARBA" id="ARBA00007701"/>
    </source>
</evidence>
<evidence type="ECO:0000256" key="1">
    <source>
        <dbReference type="ARBA" id="ARBA00004208"/>
    </source>
</evidence>
<feature type="transmembrane region" description="Helical" evidence="18">
    <location>
        <begin position="37"/>
        <end position="56"/>
    </location>
</feature>
<dbReference type="CDD" id="cd15469">
    <property type="entry name" value="HN"/>
    <property type="match status" value="1"/>
</dbReference>
<evidence type="ECO:0000256" key="12">
    <source>
        <dbReference type="ARBA" id="ARBA00022968"/>
    </source>
</evidence>
<keyword evidence="16" id="KW-1160">Virus entry into host cell</keyword>
<dbReference type="InterPro" id="IPR016285">
    <property type="entry name" value="Hemagglutn-neuramid"/>
</dbReference>
<proteinExistence type="inferred from homology"/>
<gene>
    <name evidence="19" type="primary">G</name>
</gene>
<keyword evidence="13 18" id="KW-1133">Transmembrane helix</keyword>
<evidence type="ECO:0000256" key="6">
    <source>
        <dbReference type="ARBA" id="ARBA00022581"/>
    </source>
</evidence>
<dbReference type="Pfam" id="PF00423">
    <property type="entry name" value="HN"/>
    <property type="match status" value="1"/>
</dbReference>
<keyword evidence="15" id="KW-0325">Glycoprotein</keyword>